<organism evidence="1 2">
    <name type="scientific">Linum tenue</name>
    <dbReference type="NCBI Taxonomy" id="586396"/>
    <lineage>
        <taxon>Eukaryota</taxon>
        <taxon>Viridiplantae</taxon>
        <taxon>Streptophyta</taxon>
        <taxon>Embryophyta</taxon>
        <taxon>Tracheophyta</taxon>
        <taxon>Spermatophyta</taxon>
        <taxon>Magnoliopsida</taxon>
        <taxon>eudicotyledons</taxon>
        <taxon>Gunneridae</taxon>
        <taxon>Pentapetalae</taxon>
        <taxon>rosids</taxon>
        <taxon>fabids</taxon>
        <taxon>Malpighiales</taxon>
        <taxon>Linaceae</taxon>
        <taxon>Linum</taxon>
    </lineage>
</organism>
<name>A0AAV0N977_9ROSI</name>
<evidence type="ECO:0000313" key="2">
    <source>
        <dbReference type="Proteomes" id="UP001154282"/>
    </source>
</evidence>
<sequence length="29" mass="3369">MQLESSDHSYTLIYHTTAFWALSHQSSQV</sequence>
<accession>A0AAV0N977</accession>
<comment type="caution">
    <text evidence="1">The sequence shown here is derived from an EMBL/GenBank/DDBJ whole genome shotgun (WGS) entry which is preliminary data.</text>
</comment>
<gene>
    <name evidence="1" type="ORF">LITE_LOCUS32227</name>
</gene>
<protein>
    <submittedName>
        <fullName evidence="1">Uncharacterized protein</fullName>
    </submittedName>
</protein>
<dbReference type="Proteomes" id="UP001154282">
    <property type="component" value="Unassembled WGS sequence"/>
</dbReference>
<proteinExistence type="predicted"/>
<dbReference type="EMBL" id="CAMGYJ010000008">
    <property type="protein sequence ID" value="CAI0455155.1"/>
    <property type="molecule type" value="Genomic_DNA"/>
</dbReference>
<reference evidence="1" key="1">
    <citation type="submission" date="2022-08" db="EMBL/GenBank/DDBJ databases">
        <authorList>
            <person name="Gutierrez-Valencia J."/>
        </authorList>
    </citation>
    <scope>NUCLEOTIDE SEQUENCE</scope>
</reference>
<dbReference type="AlphaFoldDB" id="A0AAV0N977"/>
<evidence type="ECO:0000313" key="1">
    <source>
        <dbReference type="EMBL" id="CAI0455155.1"/>
    </source>
</evidence>
<keyword evidence="2" id="KW-1185">Reference proteome</keyword>